<dbReference type="RefSeq" id="WP_179747738.1">
    <property type="nucleotide sequence ID" value="NZ_JACCBU010000001.1"/>
</dbReference>
<sequence>MSAMVWPIATQPWNRVIFPAPTDGLVGLPMSVTRAKSIPAVARALQLIGGMARQMPLNDMKDDEFLPRPRLLEQPDPDQSRAWWVGVQLDDYLVNGNALCYVTARDRDGWPAAVSWLPADWTTVTVDPADGSVSYWIGGTELDGDRVIHVQRGAHPLMPQRGIGVVEQHMMSLARVADEEAYESDVLNGAAVPSVAVITPNPHLSTTEAQEAKDVWVEKFDGPARRPAILPAGTQVIPLSWSPTDSDLVEARKLSLTDVANMFNLDGYWVGAPAGSFTYRSPGPMYLNLIRQTVGPILEDFEGTWSAAWLPRGRRVRFDRIAVLKDDLPTMVTALNTATGGKAVLTQSEARVYLGYSANVPAELKPKPVPAALAAAAEQDQDQQDEQLADEEDQEG</sequence>
<evidence type="ECO:0000313" key="2">
    <source>
        <dbReference type="EMBL" id="NYE68869.1"/>
    </source>
</evidence>
<accession>A0A7Y9I2R1</accession>
<dbReference type="AlphaFoldDB" id="A0A7Y9I2R1"/>
<name>A0A7Y9I2R1_9ACTN</name>
<evidence type="ECO:0000256" key="1">
    <source>
        <dbReference type="SAM" id="MobiDB-lite"/>
    </source>
</evidence>
<feature type="region of interest" description="Disordered" evidence="1">
    <location>
        <begin position="370"/>
        <end position="396"/>
    </location>
</feature>
<dbReference type="EMBL" id="JACCBU010000001">
    <property type="protein sequence ID" value="NYE68869.1"/>
    <property type="molecule type" value="Genomic_DNA"/>
</dbReference>
<keyword evidence="3" id="KW-1185">Reference proteome</keyword>
<organism evidence="2 3">
    <name type="scientific">Microlunatus parietis</name>
    <dbReference type="NCBI Taxonomy" id="682979"/>
    <lineage>
        <taxon>Bacteria</taxon>
        <taxon>Bacillati</taxon>
        <taxon>Actinomycetota</taxon>
        <taxon>Actinomycetes</taxon>
        <taxon>Propionibacteriales</taxon>
        <taxon>Propionibacteriaceae</taxon>
        <taxon>Microlunatus</taxon>
    </lineage>
</organism>
<proteinExistence type="predicted"/>
<dbReference type="Gene3D" id="3.40.140.120">
    <property type="match status" value="1"/>
</dbReference>
<dbReference type="Pfam" id="PF04860">
    <property type="entry name" value="Phage_portal"/>
    <property type="match status" value="1"/>
</dbReference>
<feature type="compositionally biased region" description="Acidic residues" evidence="1">
    <location>
        <begin position="379"/>
        <end position="396"/>
    </location>
</feature>
<protein>
    <submittedName>
        <fullName evidence="2">HK97 family phage portal protein</fullName>
    </submittedName>
</protein>
<dbReference type="InterPro" id="IPR006944">
    <property type="entry name" value="Phage/GTA_portal"/>
</dbReference>
<comment type="caution">
    <text evidence="2">The sequence shown here is derived from an EMBL/GenBank/DDBJ whole genome shotgun (WGS) entry which is preliminary data.</text>
</comment>
<dbReference type="Gene3D" id="3.30.1120.70">
    <property type="match status" value="1"/>
</dbReference>
<gene>
    <name evidence="2" type="ORF">BKA15_000198</name>
</gene>
<reference evidence="2 3" key="1">
    <citation type="submission" date="2020-07" db="EMBL/GenBank/DDBJ databases">
        <title>Sequencing the genomes of 1000 actinobacteria strains.</title>
        <authorList>
            <person name="Klenk H.-P."/>
        </authorList>
    </citation>
    <scope>NUCLEOTIDE SEQUENCE [LARGE SCALE GENOMIC DNA]</scope>
    <source>
        <strain evidence="2 3">DSM 22083</strain>
    </source>
</reference>
<dbReference type="Proteomes" id="UP000569914">
    <property type="component" value="Unassembled WGS sequence"/>
</dbReference>
<dbReference type="Gene3D" id="1.20.1270.210">
    <property type="match status" value="1"/>
</dbReference>
<evidence type="ECO:0000313" key="3">
    <source>
        <dbReference type="Proteomes" id="UP000569914"/>
    </source>
</evidence>